<evidence type="ECO:0000259" key="5">
    <source>
        <dbReference type="Pfam" id="PF16870"/>
    </source>
</evidence>
<gene>
    <name evidence="6" type="ORF">RM764_15690</name>
</gene>
<evidence type="ECO:0000313" key="7">
    <source>
        <dbReference type="Proteomes" id="UP001183809"/>
    </source>
</evidence>
<dbReference type="EC" id="1.2.4.2" evidence="2"/>
<dbReference type="Pfam" id="PF16870">
    <property type="entry name" value="OxoGdeHyase_C"/>
    <property type="match status" value="1"/>
</dbReference>
<dbReference type="Gene3D" id="3.40.50.12470">
    <property type="match status" value="1"/>
</dbReference>
<keyword evidence="4" id="KW-0786">Thiamine pyrophosphate</keyword>
<keyword evidence="3" id="KW-0560">Oxidoreductase</keyword>
<dbReference type="Gene3D" id="3.40.50.11610">
    <property type="entry name" value="Multifunctional 2-oxoglutarate metabolism enzyme, C-terminal domain"/>
    <property type="match status" value="1"/>
</dbReference>
<comment type="caution">
    <text evidence="6">The sequence shown here is derived from an EMBL/GenBank/DDBJ whole genome shotgun (WGS) entry which is preliminary data.</text>
</comment>
<protein>
    <recommendedName>
        <fullName evidence="2">oxoglutarate dehydrogenase (succinyl-transferring)</fullName>
        <ecNumber evidence="2">1.2.4.2</ecNumber>
    </recommendedName>
</protein>
<dbReference type="InterPro" id="IPR029061">
    <property type="entry name" value="THDP-binding"/>
</dbReference>
<accession>A0ABU2TU10</accession>
<evidence type="ECO:0000256" key="1">
    <source>
        <dbReference type="ARBA" id="ARBA00001964"/>
    </source>
</evidence>
<organism evidence="6 7">
    <name type="scientific">Streptomyces gibsoniae</name>
    <dbReference type="NCBI Taxonomy" id="3075529"/>
    <lineage>
        <taxon>Bacteria</taxon>
        <taxon>Bacillati</taxon>
        <taxon>Actinomycetota</taxon>
        <taxon>Actinomycetes</taxon>
        <taxon>Kitasatosporales</taxon>
        <taxon>Streptomycetaceae</taxon>
        <taxon>Streptomyces</taxon>
    </lineage>
</organism>
<dbReference type="SUPFAM" id="SSF52518">
    <property type="entry name" value="Thiamin diphosphate-binding fold (THDP-binding)"/>
    <property type="match status" value="1"/>
</dbReference>
<evidence type="ECO:0000256" key="2">
    <source>
        <dbReference type="ARBA" id="ARBA00012280"/>
    </source>
</evidence>
<feature type="domain" description="2-oxoglutarate dehydrogenase E1 component/KDG C-terminal" evidence="5">
    <location>
        <begin position="64"/>
        <end position="202"/>
    </location>
</feature>
<evidence type="ECO:0000313" key="6">
    <source>
        <dbReference type="EMBL" id="MDT0464451.1"/>
    </source>
</evidence>
<reference evidence="7" key="1">
    <citation type="submission" date="2023-07" db="EMBL/GenBank/DDBJ databases">
        <title>30 novel species of actinomycetes from the DSMZ collection.</title>
        <authorList>
            <person name="Nouioui I."/>
        </authorList>
    </citation>
    <scope>NUCLEOTIDE SEQUENCE [LARGE SCALE GENOMIC DNA]</scope>
    <source>
        <strain evidence="7">DSM 41699</strain>
    </source>
</reference>
<comment type="cofactor">
    <cofactor evidence="1">
        <name>thiamine diphosphate</name>
        <dbReference type="ChEBI" id="CHEBI:58937"/>
    </cofactor>
</comment>
<dbReference type="PANTHER" id="PTHR23152">
    <property type="entry name" value="2-OXOGLUTARATE DEHYDROGENASE"/>
    <property type="match status" value="1"/>
</dbReference>
<dbReference type="Proteomes" id="UP001183809">
    <property type="component" value="Unassembled WGS sequence"/>
</dbReference>
<sequence length="203" mass="22489">MPNIEDGCGPGFLQLCAQDNMTVALPSLPSNYFHLLRQQGLGDHTRPLIVFTPKSMLRTKAATSTPAEFTQGGFRPVVPDQTVDPARVTRVLMRSGKVFYDLDAHRHSSDLSNTAIVRVERLYPFPEEELAAELSRFPAGTDIRWVQEEPENQGAWFFVGPRLHRLGDHAVGCVSRPEAPAPAVGSARRHAMEQKSLVVSAFR</sequence>
<dbReference type="InterPro" id="IPR042179">
    <property type="entry name" value="KGD_C_sf"/>
</dbReference>
<dbReference type="PANTHER" id="PTHR23152:SF4">
    <property type="entry name" value="2-OXOADIPATE DEHYDROGENASE COMPLEX COMPONENT E1"/>
    <property type="match status" value="1"/>
</dbReference>
<dbReference type="InterPro" id="IPR031717">
    <property type="entry name" value="ODO-1/KGD_C"/>
</dbReference>
<dbReference type="InterPro" id="IPR011603">
    <property type="entry name" value="2oxoglutarate_DH_E1"/>
</dbReference>
<evidence type="ECO:0000256" key="4">
    <source>
        <dbReference type="ARBA" id="ARBA00023052"/>
    </source>
</evidence>
<name>A0ABU2TU10_9ACTN</name>
<proteinExistence type="predicted"/>
<evidence type="ECO:0000256" key="3">
    <source>
        <dbReference type="ARBA" id="ARBA00023002"/>
    </source>
</evidence>
<dbReference type="EMBL" id="JAVREY010000015">
    <property type="protein sequence ID" value="MDT0464451.1"/>
    <property type="molecule type" value="Genomic_DNA"/>
</dbReference>
<keyword evidence="7" id="KW-1185">Reference proteome</keyword>